<accession>A0ABS6GTA2</accession>
<evidence type="ECO:0000313" key="1">
    <source>
        <dbReference type="EMBL" id="MBU6112532.1"/>
    </source>
</evidence>
<sequence length="134" mass="15471">MTYSTKQVLKLIEEYQTNVRAIANLKKEYLGTVIGGNIAQYGIESTMPKAVGETSDPVYREFVRLTKQDKVIRKYENKVIYIQNRWDRVIDDTMETILHQRLSGVSCREIGNNLEMSTGKIHQKLNEIAEIMTD</sequence>
<proteinExistence type="predicted"/>
<dbReference type="EMBL" id="JAHLZN010000001">
    <property type="protein sequence ID" value="MBU6112532.1"/>
    <property type="molecule type" value="Genomic_DNA"/>
</dbReference>
<evidence type="ECO:0000313" key="2">
    <source>
        <dbReference type="Proteomes" id="UP000770161"/>
    </source>
</evidence>
<reference evidence="1 2" key="1">
    <citation type="submission" date="2021-06" db="EMBL/GenBank/DDBJ databases">
        <title>Staphylococcus lentus K169 genome sequencing.</title>
        <authorList>
            <person name="Sundareshan S."/>
            <person name="Akhila D.S."/>
            <person name="Prachi D."/>
            <person name="Sivakumar R."/>
            <person name="Rajendhran J."/>
            <person name="Isloor S."/>
            <person name="Hegde N.R."/>
        </authorList>
    </citation>
    <scope>NUCLEOTIDE SEQUENCE [LARGE SCALE GENOMIC DNA]</scope>
    <source>
        <strain evidence="1 2">K169</strain>
    </source>
</reference>
<dbReference type="Proteomes" id="UP000770161">
    <property type="component" value="Unassembled WGS sequence"/>
</dbReference>
<protein>
    <submittedName>
        <fullName evidence="1">Uncharacterized protein</fullName>
    </submittedName>
</protein>
<name>A0ABS6GTA2_MAMLE</name>
<comment type="caution">
    <text evidence="1">The sequence shown here is derived from an EMBL/GenBank/DDBJ whole genome shotgun (WGS) entry which is preliminary data.</text>
</comment>
<organism evidence="1 2">
    <name type="scientific">Mammaliicoccus lentus</name>
    <name type="common">Staphylococcus lentus</name>
    <dbReference type="NCBI Taxonomy" id="42858"/>
    <lineage>
        <taxon>Bacteria</taxon>
        <taxon>Bacillati</taxon>
        <taxon>Bacillota</taxon>
        <taxon>Bacilli</taxon>
        <taxon>Bacillales</taxon>
        <taxon>Staphylococcaceae</taxon>
        <taxon>Mammaliicoccus</taxon>
    </lineage>
</organism>
<gene>
    <name evidence="1" type="ORF">KQ656_01105</name>
</gene>
<dbReference type="RefSeq" id="WP_216683178.1">
    <property type="nucleotide sequence ID" value="NZ_JAHLZN010000001.1"/>
</dbReference>
<keyword evidence="2" id="KW-1185">Reference proteome</keyword>